<evidence type="ECO:0008006" key="3">
    <source>
        <dbReference type="Google" id="ProtNLM"/>
    </source>
</evidence>
<dbReference type="PANTHER" id="PTHR36436">
    <property type="entry name" value="SLL5081 PROTEIN"/>
    <property type="match status" value="1"/>
</dbReference>
<organism evidence="1 2">
    <name type="scientific">Tengunoibacter tsumagoiensis</name>
    <dbReference type="NCBI Taxonomy" id="2014871"/>
    <lineage>
        <taxon>Bacteria</taxon>
        <taxon>Bacillati</taxon>
        <taxon>Chloroflexota</taxon>
        <taxon>Ktedonobacteria</taxon>
        <taxon>Ktedonobacterales</taxon>
        <taxon>Dictyobacteraceae</taxon>
        <taxon>Tengunoibacter</taxon>
    </lineage>
</organism>
<proteinExistence type="predicted"/>
<dbReference type="InterPro" id="IPR035948">
    <property type="entry name" value="YwqG-like_sf"/>
</dbReference>
<protein>
    <recommendedName>
        <fullName evidence="3">DUF1963 domain-containing protein</fullName>
    </recommendedName>
</protein>
<keyword evidence="2" id="KW-1185">Reference proteome</keyword>
<sequence length="280" mass="31375">MDKAGLITALTNNGLTQLEQYSQQISRSSLRISTASTSSLKIGSSRLGGQPDLPPGTDWPQWQGRPQSFIAQLQLSDLPHIADTFLPSTGMLWFFYDSQQQAFGDKPTDRGAWQVLFAKDTPATLRPAPVPDTLAKQGQFKARALTFSPELTLSAQPQLEVPGLSWTDTDQKRYDTVFAQFQDEAGQAAPRHRISGFPDTIQDDMRLQCQMMTHGVTDSASPQVAELQRHANDWQLLLQVDTDEQIGMRWGSSGMLYYWLPVDALRKQQFDQTWLVVQSE</sequence>
<dbReference type="Gene3D" id="2.30.320.10">
    <property type="entry name" value="YwqG-like"/>
    <property type="match status" value="1"/>
</dbReference>
<dbReference type="Pfam" id="PF09234">
    <property type="entry name" value="DUF1963"/>
    <property type="match status" value="1"/>
</dbReference>
<name>A0A402A5T5_9CHLR</name>
<dbReference type="Proteomes" id="UP000287352">
    <property type="component" value="Unassembled WGS sequence"/>
</dbReference>
<dbReference type="SUPFAM" id="SSF103032">
    <property type="entry name" value="Hypothetical protein YwqG"/>
    <property type="match status" value="1"/>
</dbReference>
<dbReference type="EMBL" id="BIFR01000002">
    <property type="protein sequence ID" value="GCE14470.1"/>
    <property type="molecule type" value="Genomic_DNA"/>
</dbReference>
<dbReference type="AlphaFoldDB" id="A0A402A5T5"/>
<comment type="caution">
    <text evidence="1">The sequence shown here is derived from an EMBL/GenBank/DDBJ whole genome shotgun (WGS) entry which is preliminary data.</text>
</comment>
<dbReference type="InterPro" id="IPR015315">
    <property type="entry name" value="DUF1963"/>
</dbReference>
<gene>
    <name evidence="1" type="ORF">KTT_43290</name>
</gene>
<dbReference type="RefSeq" id="WP_161975658.1">
    <property type="nucleotide sequence ID" value="NZ_BIFR01000002.1"/>
</dbReference>
<dbReference type="PANTHER" id="PTHR36436:SF6">
    <property type="entry name" value="SLL5081 PROTEIN"/>
    <property type="match status" value="1"/>
</dbReference>
<evidence type="ECO:0000313" key="2">
    <source>
        <dbReference type="Proteomes" id="UP000287352"/>
    </source>
</evidence>
<evidence type="ECO:0000313" key="1">
    <source>
        <dbReference type="EMBL" id="GCE14470.1"/>
    </source>
</evidence>
<reference evidence="2" key="1">
    <citation type="submission" date="2018-12" db="EMBL/GenBank/DDBJ databases">
        <title>Tengunoibacter tsumagoiensis gen. nov., sp. nov., Dictyobacter kobayashii sp. nov., D. alpinus sp. nov., and D. joshuensis sp. nov. and description of Dictyobacteraceae fam. nov. within the order Ktedonobacterales isolated from Tengu-no-mugimeshi.</title>
        <authorList>
            <person name="Wang C.M."/>
            <person name="Zheng Y."/>
            <person name="Sakai Y."/>
            <person name="Toyoda A."/>
            <person name="Minakuchi Y."/>
            <person name="Abe K."/>
            <person name="Yokota A."/>
            <person name="Yabe S."/>
        </authorList>
    </citation>
    <scope>NUCLEOTIDE SEQUENCE [LARGE SCALE GENOMIC DNA]</scope>
    <source>
        <strain evidence="2">Uno3</strain>
    </source>
</reference>
<accession>A0A402A5T5</accession>